<dbReference type="Proteomes" id="UP001054252">
    <property type="component" value="Unassembled WGS sequence"/>
</dbReference>
<keyword evidence="4" id="KW-0945">Host-virus interaction</keyword>
<keyword evidence="16" id="KW-1185">Reference proteome</keyword>
<evidence type="ECO:0000256" key="6">
    <source>
        <dbReference type="ARBA" id="ARBA00022989"/>
    </source>
</evidence>
<dbReference type="GO" id="GO:0000976">
    <property type="term" value="F:transcription cis-regulatory region binding"/>
    <property type="evidence" value="ECO:0007669"/>
    <property type="project" value="UniProtKB-ARBA"/>
</dbReference>
<keyword evidence="6 13" id="KW-1133">Transmembrane helix</keyword>
<keyword evidence="8" id="KW-0238">DNA-binding</keyword>
<evidence type="ECO:0000256" key="13">
    <source>
        <dbReference type="SAM" id="Phobius"/>
    </source>
</evidence>
<comment type="subcellular location">
    <subcellularLocation>
        <location evidence="2">Membrane</location>
        <topology evidence="2">Single-pass membrane protein</topology>
    </subcellularLocation>
    <subcellularLocation>
        <location evidence="1">Nucleus</location>
    </subcellularLocation>
    <subcellularLocation>
        <location evidence="3">Virion</location>
    </subcellularLocation>
</comment>
<reference evidence="15 16" key="1">
    <citation type="journal article" date="2021" name="Commun. Biol.">
        <title>The genome of Shorea leprosula (Dipterocarpaceae) highlights the ecological relevance of drought in aseasonal tropical rainforests.</title>
        <authorList>
            <person name="Ng K.K.S."/>
            <person name="Kobayashi M.J."/>
            <person name="Fawcett J.A."/>
            <person name="Hatakeyama M."/>
            <person name="Paape T."/>
            <person name="Ng C.H."/>
            <person name="Ang C.C."/>
            <person name="Tnah L.H."/>
            <person name="Lee C.T."/>
            <person name="Nishiyama T."/>
            <person name="Sese J."/>
            <person name="O'Brien M.J."/>
            <person name="Copetti D."/>
            <person name="Mohd Noor M.I."/>
            <person name="Ong R.C."/>
            <person name="Putra M."/>
            <person name="Sireger I.Z."/>
            <person name="Indrioko S."/>
            <person name="Kosugi Y."/>
            <person name="Izuno A."/>
            <person name="Isagi Y."/>
            <person name="Lee S.L."/>
            <person name="Shimizu K.K."/>
        </authorList>
    </citation>
    <scope>NUCLEOTIDE SEQUENCE [LARGE SCALE GENOMIC DNA]</scope>
    <source>
        <strain evidence="15">214</strain>
    </source>
</reference>
<dbReference type="GO" id="GO:0006355">
    <property type="term" value="P:regulation of DNA-templated transcription"/>
    <property type="evidence" value="ECO:0007669"/>
    <property type="project" value="InterPro"/>
</dbReference>
<gene>
    <name evidence="15" type="ORF">SLEP1_g4743</name>
</gene>
<dbReference type="AlphaFoldDB" id="A0AAV5HW28"/>
<protein>
    <recommendedName>
        <fullName evidence="14">NAC domain-containing protein</fullName>
    </recommendedName>
</protein>
<evidence type="ECO:0000256" key="12">
    <source>
        <dbReference type="ARBA" id="ARBA00023242"/>
    </source>
</evidence>
<keyword evidence="5 13" id="KW-0812">Transmembrane</keyword>
<dbReference type="SUPFAM" id="SSF51225">
    <property type="entry name" value="Fibre shaft of virus attachment proteins"/>
    <property type="match status" value="1"/>
</dbReference>
<dbReference type="Gene3D" id="2.10.25.20">
    <property type="entry name" value="reovirus attachment protein sigma1, domain 1"/>
    <property type="match status" value="1"/>
</dbReference>
<evidence type="ECO:0000256" key="5">
    <source>
        <dbReference type="ARBA" id="ARBA00022692"/>
    </source>
</evidence>
<dbReference type="InterPro" id="IPR009013">
    <property type="entry name" value="Attachment_protein_shaft_sf"/>
</dbReference>
<comment type="caution">
    <text evidence="15">The sequence shown here is derived from an EMBL/GenBank/DDBJ whole genome shotgun (WGS) entry which is preliminary data.</text>
</comment>
<evidence type="ECO:0000259" key="14">
    <source>
        <dbReference type="PROSITE" id="PS51005"/>
    </source>
</evidence>
<dbReference type="GO" id="GO:0019062">
    <property type="term" value="P:virion attachment to host cell"/>
    <property type="evidence" value="ECO:0007669"/>
    <property type="project" value="InterPro"/>
</dbReference>
<keyword evidence="7" id="KW-0805">Transcription regulation</keyword>
<proteinExistence type="predicted"/>
<evidence type="ECO:0000313" key="15">
    <source>
        <dbReference type="EMBL" id="GKU90792.1"/>
    </source>
</evidence>
<dbReference type="GO" id="GO:0016020">
    <property type="term" value="C:membrane"/>
    <property type="evidence" value="ECO:0007669"/>
    <property type="project" value="UniProtKB-SubCell"/>
</dbReference>
<keyword evidence="12" id="KW-0539">Nucleus</keyword>
<evidence type="ECO:0000256" key="3">
    <source>
        <dbReference type="ARBA" id="ARBA00004328"/>
    </source>
</evidence>
<evidence type="ECO:0000313" key="16">
    <source>
        <dbReference type="Proteomes" id="UP001054252"/>
    </source>
</evidence>
<organism evidence="15 16">
    <name type="scientific">Rubroshorea leprosula</name>
    <dbReference type="NCBI Taxonomy" id="152421"/>
    <lineage>
        <taxon>Eukaryota</taxon>
        <taxon>Viridiplantae</taxon>
        <taxon>Streptophyta</taxon>
        <taxon>Embryophyta</taxon>
        <taxon>Tracheophyta</taxon>
        <taxon>Spermatophyta</taxon>
        <taxon>Magnoliopsida</taxon>
        <taxon>eudicotyledons</taxon>
        <taxon>Gunneridae</taxon>
        <taxon>Pentapetalae</taxon>
        <taxon>rosids</taxon>
        <taxon>malvids</taxon>
        <taxon>Malvales</taxon>
        <taxon>Dipterocarpaceae</taxon>
        <taxon>Rubroshorea</taxon>
    </lineage>
</organism>
<keyword evidence="10" id="KW-0010">Activator</keyword>
<evidence type="ECO:0000256" key="2">
    <source>
        <dbReference type="ARBA" id="ARBA00004167"/>
    </source>
</evidence>
<dbReference type="FunFam" id="2.170.150.80:FF:000006">
    <property type="entry name" value="NAC domain-containing protein 100-like"/>
    <property type="match status" value="1"/>
</dbReference>
<feature type="transmembrane region" description="Helical" evidence="13">
    <location>
        <begin position="651"/>
        <end position="674"/>
    </location>
</feature>
<dbReference type="InterPro" id="IPR036093">
    <property type="entry name" value="NAC_dom_sf"/>
</dbReference>
<name>A0AAV5HW28_9ROSI</name>
<dbReference type="GO" id="GO:0005634">
    <property type="term" value="C:nucleus"/>
    <property type="evidence" value="ECO:0007669"/>
    <property type="project" value="UniProtKB-SubCell"/>
</dbReference>
<evidence type="ECO:0000256" key="11">
    <source>
        <dbReference type="ARBA" id="ARBA00023163"/>
    </source>
</evidence>
<dbReference type="Pfam" id="PF02365">
    <property type="entry name" value="NAM"/>
    <property type="match status" value="1"/>
</dbReference>
<evidence type="ECO:0000256" key="9">
    <source>
        <dbReference type="ARBA" id="ARBA00023136"/>
    </source>
</evidence>
<feature type="domain" description="NAC" evidence="14">
    <location>
        <begin position="23"/>
        <end position="173"/>
    </location>
</feature>
<evidence type="ECO:0000256" key="8">
    <source>
        <dbReference type="ARBA" id="ARBA00023125"/>
    </source>
</evidence>
<evidence type="ECO:0000256" key="7">
    <source>
        <dbReference type="ARBA" id="ARBA00023015"/>
    </source>
</evidence>
<dbReference type="PANTHER" id="PTHR31744:SF216">
    <property type="entry name" value="NAC TRANSCRIPTION FACTOR"/>
    <property type="match status" value="1"/>
</dbReference>
<dbReference type="InterPro" id="IPR003441">
    <property type="entry name" value="NAC-dom"/>
</dbReference>
<keyword evidence="11" id="KW-0804">Transcription</keyword>
<dbReference type="PROSITE" id="PS51005">
    <property type="entry name" value="NAC"/>
    <property type="match status" value="1"/>
</dbReference>
<keyword evidence="9 13" id="KW-0472">Membrane</keyword>
<evidence type="ECO:0000256" key="10">
    <source>
        <dbReference type="ARBA" id="ARBA00023159"/>
    </source>
</evidence>
<dbReference type="PANTHER" id="PTHR31744">
    <property type="entry name" value="PROTEIN CUP-SHAPED COTYLEDON 2-RELATED"/>
    <property type="match status" value="1"/>
</dbReference>
<dbReference type="SUPFAM" id="SSF101941">
    <property type="entry name" value="NAC domain"/>
    <property type="match status" value="1"/>
</dbReference>
<evidence type="ECO:0000256" key="4">
    <source>
        <dbReference type="ARBA" id="ARBA00022581"/>
    </source>
</evidence>
<sequence>MATVSVSMKVNRTTPCFDEDQVWPPGFRFHPTDEELVVYYLKRKMCRKRLKINIVGETDVYKFDPEELPGQAILKTGDRLWFFFSARDRKYPNGGRSNRATKYGYWKATGKDRTITCNSRNVGVKKTLVFYRGRAPSGERTDWVMHEYTLDEEELKRCDNVKDYYALYKVYKKSGPGPKNGEQYGAPFREEDWADDEGTSTLVPVDSGTPVMQPNEATSDSNVVTNCQVEPPLIDVSEQITDGAPEAALPEPQDVYCHYTMPQDFGEKEDQSALVELASGEIVLPEQMRVIRPSYQSNDEHSSFEFTPSTTCKLQSNVSLEVASASNHSECAPQIRGEDFLEINDLVLPEAMVFGVENPVENLLYDELDLYYDAEKFLHDLGPIDEGNVLYPYLNSIGDNFINQEYQLQANSNPSLADQHLQPQSTINQAGDELQFQAGDEVLFQAVDELQFQAGDELQFQAGDQLQFQAGDQLQFQTGDQLQFKAGDQLQFQTGDQLQFEAGDQLQFQTGDQLQFQTGGNLLDYQAHNSPVGMHQITSQLWTHEQGSYVFNPAASNLEILNTPTSGLKSDVNQDQGLKEDAATSPISSALWAFVESIPTTPASAAENPLVNRAFERMSSFSRVRLNARNDIVSAGNVSETGRRTGGKRGFFFLSIFGALCAILWVLIGTVRLVGRSISS</sequence>
<evidence type="ECO:0000256" key="1">
    <source>
        <dbReference type="ARBA" id="ARBA00004123"/>
    </source>
</evidence>
<accession>A0AAV5HW28</accession>
<dbReference type="Gene3D" id="2.170.150.80">
    <property type="entry name" value="NAC domain"/>
    <property type="match status" value="1"/>
</dbReference>
<dbReference type="EMBL" id="BPVZ01000004">
    <property type="protein sequence ID" value="GKU90792.1"/>
    <property type="molecule type" value="Genomic_DNA"/>
</dbReference>